<comment type="subcellular location">
    <subcellularLocation>
        <location evidence="1">Membrane</location>
        <topology evidence="1">Multi-pass membrane protein</topology>
    </subcellularLocation>
</comment>
<dbReference type="InterPro" id="IPR006419">
    <property type="entry name" value="NMN_transpt_PnuC"/>
</dbReference>
<dbReference type="Proteomes" id="UP000829069">
    <property type="component" value="Chromosome"/>
</dbReference>
<keyword evidence="2 5" id="KW-0812">Transmembrane</keyword>
<evidence type="ECO:0000313" key="6">
    <source>
        <dbReference type="EMBL" id="UNK46612.1"/>
    </source>
</evidence>
<evidence type="ECO:0000256" key="1">
    <source>
        <dbReference type="ARBA" id="ARBA00004141"/>
    </source>
</evidence>
<reference evidence="6 7" key="1">
    <citation type="submission" date="2022-03" db="EMBL/GenBank/DDBJ databases">
        <title>Isotopic signatures of nitrous oxide derived from detoxification processes.</title>
        <authorList>
            <person name="Behrendt U."/>
            <person name="Buchen C."/>
            <person name="Well R."/>
            <person name="Ulrich A."/>
            <person name="Rohe L."/>
            <person name="Kolb S."/>
            <person name="Schloter M."/>
            <person name="Horn M.A."/>
            <person name="Augustin J."/>
        </authorList>
    </citation>
    <scope>NUCLEOTIDE SEQUENCE [LARGE SCALE GENOMIC DNA]</scope>
    <source>
        <strain evidence="6 7">S4-C24</strain>
    </source>
</reference>
<evidence type="ECO:0000256" key="2">
    <source>
        <dbReference type="ARBA" id="ARBA00022692"/>
    </source>
</evidence>
<organism evidence="6 7">
    <name type="scientific">Arthrobacter sulfonylureivorans</name>
    <dbReference type="NCBI Taxonomy" id="2486855"/>
    <lineage>
        <taxon>Bacteria</taxon>
        <taxon>Bacillati</taxon>
        <taxon>Actinomycetota</taxon>
        <taxon>Actinomycetes</taxon>
        <taxon>Micrococcales</taxon>
        <taxon>Micrococcaceae</taxon>
        <taxon>Arthrobacter</taxon>
    </lineage>
</organism>
<evidence type="ECO:0000256" key="5">
    <source>
        <dbReference type="SAM" id="Phobius"/>
    </source>
</evidence>
<keyword evidence="4 5" id="KW-0472">Membrane</keyword>
<sequence>MDWIMALKVPDGSAGALVSVGHLQALVGLLAVFLFGLRTRWAWPVLLVQQAMVFLLLIIPNFDGGAAFFVNASIAVALLLPCYGAWRWRAAALPVAPGDPGAALAAVQIRRATGRQWGAALLVLPAATLLFMASDVQAGFPMEGGLMTVLVLQALYAAVVVVVYLGLAHRIYEAWWLWLAFAVVQLATSLVFPSPPTSQLLNGATVLLVLFAFWRWHTVVYYPPVPGAEAAGDAAGGAPATSPPA</sequence>
<protein>
    <submittedName>
        <fullName evidence="6">Nicotinamide mononucleotide transporter</fullName>
    </submittedName>
</protein>
<feature type="transmembrane region" description="Helical" evidence="5">
    <location>
        <begin position="41"/>
        <end position="59"/>
    </location>
</feature>
<gene>
    <name evidence="6" type="ORF">MNQ99_04425</name>
</gene>
<dbReference type="RefSeq" id="WP_241914588.1">
    <property type="nucleotide sequence ID" value="NZ_CP093326.1"/>
</dbReference>
<dbReference type="EMBL" id="CP093326">
    <property type="protein sequence ID" value="UNK46612.1"/>
    <property type="molecule type" value="Genomic_DNA"/>
</dbReference>
<keyword evidence="7" id="KW-1185">Reference proteome</keyword>
<feature type="transmembrane region" description="Helical" evidence="5">
    <location>
        <begin position="198"/>
        <end position="216"/>
    </location>
</feature>
<feature type="transmembrane region" description="Helical" evidence="5">
    <location>
        <begin position="117"/>
        <end position="134"/>
    </location>
</feature>
<evidence type="ECO:0000256" key="3">
    <source>
        <dbReference type="ARBA" id="ARBA00022989"/>
    </source>
</evidence>
<feature type="transmembrane region" description="Helical" evidence="5">
    <location>
        <begin position="12"/>
        <end position="34"/>
    </location>
</feature>
<evidence type="ECO:0000313" key="7">
    <source>
        <dbReference type="Proteomes" id="UP000829069"/>
    </source>
</evidence>
<keyword evidence="3 5" id="KW-1133">Transmembrane helix</keyword>
<feature type="transmembrane region" description="Helical" evidence="5">
    <location>
        <begin position="146"/>
        <end position="167"/>
    </location>
</feature>
<proteinExistence type="predicted"/>
<evidence type="ECO:0000256" key="4">
    <source>
        <dbReference type="ARBA" id="ARBA00023136"/>
    </source>
</evidence>
<dbReference type="Pfam" id="PF04973">
    <property type="entry name" value="NMN_transporter"/>
    <property type="match status" value="1"/>
</dbReference>
<feature type="transmembrane region" description="Helical" evidence="5">
    <location>
        <begin position="65"/>
        <end position="86"/>
    </location>
</feature>
<feature type="transmembrane region" description="Helical" evidence="5">
    <location>
        <begin position="174"/>
        <end position="192"/>
    </location>
</feature>
<accession>A0ABY3WAW7</accession>
<name>A0ABY3WAW7_9MICC</name>